<feature type="compositionally biased region" description="Polar residues" evidence="1">
    <location>
        <begin position="19"/>
        <end position="31"/>
    </location>
</feature>
<feature type="region of interest" description="Disordered" evidence="1">
    <location>
        <begin position="375"/>
        <end position="411"/>
    </location>
</feature>
<dbReference type="PANTHER" id="PTHR38248">
    <property type="entry name" value="FUNK1 6"/>
    <property type="match status" value="1"/>
</dbReference>
<feature type="region of interest" description="Disordered" evidence="1">
    <location>
        <begin position="1"/>
        <end position="83"/>
    </location>
</feature>
<dbReference type="HOGENOM" id="CLU_642780_0_0_1"/>
<proteinExistence type="predicted"/>
<evidence type="ECO:0000313" key="4">
    <source>
        <dbReference type="Proteomes" id="UP000054279"/>
    </source>
</evidence>
<sequence length="427" mass="48629">MEAEHWKREREAKERAVSPTITHVSDSQAGESVNGDHWENEDLGSMSDAATEIPDFDDNDTDSDNSEDSDDTDSDEGEGSDKNRLKQQEFLAQASVPDLNDQKLLRKRLFPPPKICEEIWRSVKEKLYNSREKKWDKWPGGKKCKEHKIAPKLNKLINTIISELGLTDIRRAVDFQAKNIPAHDGGNLKPDILILGTGPQVPLSSKTIQKIGLETSKDKPQWKWCICPIELKTDKGRTDQTKPQAFYQLGTYIFEIFAAQPNRRFVPSLLIMQTTVEFLLWDRVDVHAAQRMNYHQKRHTFVNMLTILTGASPWCLGFDPNITFPPRILRNPNIMELRTIDNRRFIILETFFKSCVLVGKGSACWHAVEVQNANEDNAESSNISETESSVTLEPSDIPEHDQPGTKHPSLYEYPAFATAHEEYPADE</sequence>
<feature type="compositionally biased region" description="Basic and acidic residues" evidence="1">
    <location>
        <begin position="1"/>
        <end position="16"/>
    </location>
</feature>
<protein>
    <recommendedName>
        <fullName evidence="2">Fungal-type protein kinase domain-containing protein</fullName>
    </recommendedName>
</protein>
<feature type="compositionally biased region" description="Acidic residues" evidence="1">
    <location>
        <begin position="54"/>
        <end position="78"/>
    </location>
</feature>
<feature type="compositionally biased region" description="Polar residues" evidence="1">
    <location>
        <begin position="375"/>
        <end position="392"/>
    </location>
</feature>
<dbReference type="InterPro" id="IPR040976">
    <property type="entry name" value="Pkinase_fungal"/>
</dbReference>
<keyword evidence="4" id="KW-1185">Reference proteome</keyword>
<dbReference type="AlphaFoldDB" id="A0A0C9T7N6"/>
<feature type="domain" description="Fungal-type protein kinase" evidence="2">
    <location>
        <begin position="214"/>
        <end position="369"/>
    </location>
</feature>
<dbReference type="Proteomes" id="UP000054279">
    <property type="component" value="Unassembled WGS sequence"/>
</dbReference>
<accession>A0A0C9T7N6</accession>
<reference evidence="3 4" key="1">
    <citation type="submission" date="2014-06" db="EMBL/GenBank/DDBJ databases">
        <title>Evolutionary Origins and Diversification of the Mycorrhizal Mutualists.</title>
        <authorList>
            <consortium name="DOE Joint Genome Institute"/>
            <consortium name="Mycorrhizal Genomics Consortium"/>
            <person name="Kohler A."/>
            <person name="Kuo A."/>
            <person name="Nagy L.G."/>
            <person name="Floudas D."/>
            <person name="Copeland A."/>
            <person name="Barry K.W."/>
            <person name="Cichocki N."/>
            <person name="Veneault-Fourrey C."/>
            <person name="LaButti K."/>
            <person name="Lindquist E.A."/>
            <person name="Lipzen A."/>
            <person name="Lundell T."/>
            <person name="Morin E."/>
            <person name="Murat C."/>
            <person name="Riley R."/>
            <person name="Ohm R."/>
            <person name="Sun H."/>
            <person name="Tunlid A."/>
            <person name="Henrissat B."/>
            <person name="Grigoriev I.V."/>
            <person name="Hibbett D.S."/>
            <person name="Martin F."/>
        </authorList>
    </citation>
    <scope>NUCLEOTIDE SEQUENCE [LARGE SCALE GENOMIC DNA]</scope>
    <source>
        <strain evidence="3 4">SS14</strain>
    </source>
</reference>
<organism evidence="3 4">
    <name type="scientific">Sphaerobolus stellatus (strain SS14)</name>
    <dbReference type="NCBI Taxonomy" id="990650"/>
    <lineage>
        <taxon>Eukaryota</taxon>
        <taxon>Fungi</taxon>
        <taxon>Dikarya</taxon>
        <taxon>Basidiomycota</taxon>
        <taxon>Agaricomycotina</taxon>
        <taxon>Agaricomycetes</taxon>
        <taxon>Phallomycetidae</taxon>
        <taxon>Geastrales</taxon>
        <taxon>Sphaerobolaceae</taxon>
        <taxon>Sphaerobolus</taxon>
    </lineage>
</organism>
<evidence type="ECO:0000256" key="1">
    <source>
        <dbReference type="SAM" id="MobiDB-lite"/>
    </source>
</evidence>
<dbReference type="OrthoDB" id="2739948at2759"/>
<dbReference type="EMBL" id="KN837438">
    <property type="protein sequence ID" value="KIJ25038.1"/>
    <property type="molecule type" value="Genomic_DNA"/>
</dbReference>
<name>A0A0C9T7N6_SPHS4</name>
<dbReference type="PANTHER" id="PTHR38248:SF2">
    <property type="entry name" value="FUNK1 11"/>
    <property type="match status" value="1"/>
</dbReference>
<dbReference type="Pfam" id="PF17667">
    <property type="entry name" value="Pkinase_fungal"/>
    <property type="match status" value="1"/>
</dbReference>
<evidence type="ECO:0000259" key="2">
    <source>
        <dbReference type="Pfam" id="PF17667"/>
    </source>
</evidence>
<gene>
    <name evidence="3" type="ORF">M422DRAFT_56146</name>
</gene>
<evidence type="ECO:0000313" key="3">
    <source>
        <dbReference type="EMBL" id="KIJ25038.1"/>
    </source>
</evidence>